<evidence type="ECO:0000313" key="6">
    <source>
        <dbReference type="EMBL" id="CAK9441494.1"/>
    </source>
</evidence>
<dbReference type="PANTHER" id="PTHR28283">
    <property type="entry name" value="3',5'-CYCLIC-NUCLEOTIDE PHOSPHODIESTERASE 1"/>
    <property type="match status" value="1"/>
</dbReference>
<keyword evidence="1 4" id="KW-0378">Hydrolase</keyword>
<evidence type="ECO:0000256" key="1">
    <source>
        <dbReference type="ARBA" id="ARBA00022801"/>
    </source>
</evidence>
<accession>A0ABP0ZSN0</accession>
<sequence>MGKLTEIIHQESKYQQSRCNLLDYYSDSESVDYYYHSNINITRPFIKFSHYNTIMYTKYIFQKLTNFLISHPHLDHVSSLVINSAGFATNNPPKQIYGSYYTIDSLQNHYFNGIVWPNMPDFDIVNLNQRKFKQVFHVGNYKIKMFPLSHGELNLIEKKSRHKVKFKNGSTSIKADNDDREQGTPVAADSIPPRRHSSVTTIPAGINDDDYVKTKIYEGFQPNGSRHNSSASSIGGNLDEEAVKSHYLSSAFLISRNFKNTTNDADISYLLVFGDFESDSISHLDYNLRIWQEIAPLVNKGQMHGIILECSNSFEIDENKLYGHLTPRHVIHELQQLASECQRIKIDEENEESQALKGLNIIINHVKEPILSNYRQIKDPRKQILKELNKLNAQENMGIQFSVALSGTSIII</sequence>
<dbReference type="PANTHER" id="PTHR28283:SF1">
    <property type="entry name" value="3',5'-CYCLIC-NUCLEOTIDE PHOSPHODIESTERASE 1"/>
    <property type="match status" value="1"/>
</dbReference>
<evidence type="ECO:0000313" key="7">
    <source>
        <dbReference type="Proteomes" id="UP001497383"/>
    </source>
</evidence>
<dbReference type="Proteomes" id="UP001497383">
    <property type="component" value="Chromosome 7"/>
</dbReference>
<keyword evidence="7" id="KW-1185">Reference proteome</keyword>
<keyword evidence="2 4" id="KW-0114">cAMP</keyword>
<dbReference type="RefSeq" id="XP_066832300.1">
    <property type="nucleotide sequence ID" value="XM_066975686.1"/>
</dbReference>
<dbReference type="Gene3D" id="3.60.15.10">
    <property type="entry name" value="Ribonuclease Z/Hydroxyacylglutathione hydrolase-like"/>
    <property type="match status" value="1"/>
</dbReference>
<dbReference type="SUPFAM" id="SSF56281">
    <property type="entry name" value="Metallo-hydrolase/oxidoreductase"/>
    <property type="match status" value="1"/>
</dbReference>
<dbReference type="PRINTS" id="PR00388">
    <property type="entry name" value="PDIESTERASE2"/>
</dbReference>
<evidence type="ECO:0000256" key="3">
    <source>
        <dbReference type="ARBA" id="ARBA00025762"/>
    </source>
</evidence>
<dbReference type="CDD" id="cd07735">
    <property type="entry name" value="class_II_PDE_MBL-fold"/>
    <property type="match status" value="1"/>
</dbReference>
<evidence type="ECO:0000256" key="4">
    <source>
        <dbReference type="PIRNR" id="PIRNR000962"/>
    </source>
</evidence>
<comment type="similarity">
    <text evidence="3 4">Belongs to the cyclic nucleotide phosphodiesterase class-II family.</text>
</comment>
<evidence type="ECO:0000256" key="2">
    <source>
        <dbReference type="ARBA" id="ARBA00023149"/>
    </source>
</evidence>
<reference evidence="6 7" key="1">
    <citation type="submission" date="2024-03" db="EMBL/GenBank/DDBJ databases">
        <authorList>
            <person name="Brejova B."/>
        </authorList>
    </citation>
    <scope>NUCLEOTIDE SEQUENCE [LARGE SCALE GENOMIC DNA]</scope>
    <source>
        <strain evidence="6 7">CBS 14171</strain>
    </source>
</reference>
<dbReference type="InterPro" id="IPR036866">
    <property type="entry name" value="RibonucZ/Hydroxyglut_hydro"/>
</dbReference>
<name>A0ABP0ZSN0_9ASCO</name>
<dbReference type="PIRSF" id="PIRSF000962">
    <property type="entry name" value="Cyc_nuc_PDEase"/>
    <property type="match status" value="1"/>
</dbReference>
<gene>
    <name evidence="6" type="ORF">LODBEIA_P53620</name>
</gene>
<proteinExistence type="inferred from homology"/>
<protein>
    <recommendedName>
        <fullName evidence="8">3',5'-cyclic-nucleotide phosphodiesterase</fullName>
    </recommendedName>
</protein>
<dbReference type="EMBL" id="OZ022411">
    <property type="protein sequence ID" value="CAK9441494.1"/>
    <property type="molecule type" value="Genomic_DNA"/>
</dbReference>
<dbReference type="GeneID" id="92210558"/>
<dbReference type="InterPro" id="IPR024225">
    <property type="entry name" value="cAMP-PdiesteraseII_CS"/>
</dbReference>
<dbReference type="PROSITE" id="PS00607">
    <property type="entry name" value="PDEASE_II"/>
    <property type="match status" value="1"/>
</dbReference>
<dbReference type="InterPro" id="IPR000396">
    <property type="entry name" value="Pdiesterase2"/>
</dbReference>
<evidence type="ECO:0000256" key="5">
    <source>
        <dbReference type="SAM" id="MobiDB-lite"/>
    </source>
</evidence>
<organism evidence="6 7">
    <name type="scientific">Lodderomyces beijingensis</name>
    <dbReference type="NCBI Taxonomy" id="1775926"/>
    <lineage>
        <taxon>Eukaryota</taxon>
        <taxon>Fungi</taxon>
        <taxon>Dikarya</taxon>
        <taxon>Ascomycota</taxon>
        <taxon>Saccharomycotina</taxon>
        <taxon>Pichiomycetes</taxon>
        <taxon>Debaryomycetaceae</taxon>
        <taxon>Candida/Lodderomyces clade</taxon>
        <taxon>Lodderomyces</taxon>
    </lineage>
</organism>
<dbReference type="Pfam" id="PF02112">
    <property type="entry name" value="PDEase_II"/>
    <property type="match status" value="1"/>
</dbReference>
<evidence type="ECO:0008006" key="8">
    <source>
        <dbReference type="Google" id="ProtNLM"/>
    </source>
</evidence>
<feature type="region of interest" description="Disordered" evidence="5">
    <location>
        <begin position="166"/>
        <end position="203"/>
    </location>
</feature>